<dbReference type="AlphaFoldDB" id="A0A5E6MKK1"/>
<accession>A0A5E6MKK1</accession>
<reference evidence="1" key="1">
    <citation type="submission" date="2019-09" db="EMBL/GenBank/DDBJ databases">
        <authorList>
            <person name="Chandra G."/>
            <person name="Truman W A."/>
        </authorList>
    </citation>
    <scope>NUCLEOTIDE SEQUENCE</scope>
    <source>
        <strain evidence="1">PS683</strain>
    </source>
</reference>
<name>A0A5E6MKK1_PSEFL</name>
<protein>
    <submittedName>
        <fullName evidence="1">Uncharacterized protein</fullName>
    </submittedName>
</protein>
<dbReference type="EMBL" id="LR700640">
    <property type="protein sequence ID" value="VVM12778.1"/>
    <property type="molecule type" value="Genomic_DNA"/>
</dbReference>
<gene>
    <name evidence="1" type="ORF">PS683_01068</name>
</gene>
<proteinExistence type="predicted"/>
<sequence length="136" mass="15408">MKNFEYYASLPDFMTKEGLEMAFAELLNEFEPEKNGSAELIKSLVQLSERQWHTYSLLDDSLRERIEHCLLSLWNGHDLEQAEEVISIMASLGLEAINTFLASRSPKDVSPEVFNEISLALSEFGGSVSDPYIGMR</sequence>
<evidence type="ECO:0000313" key="1">
    <source>
        <dbReference type="EMBL" id="VVM12778.1"/>
    </source>
</evidence>
<organism evidence="1">
    <name type="scientific">Pseudomonas fluorescens</name>
    <dbReference type="NCBI Taxonomy" id="294"/>
    <lineage>
        <taxon>Bacteria</taxon>
        <taxon>Pseudomonadati</taxon>
        <taxon>Pseudomonadota</taxon>
        <taxon>Gammaproteobacteria</taxon>
        <taxon>Pseudomonadales</taxon>
        <taxon>Pseudomonadaceae</taxon>
        <taxon>Pseudomonas</taxon>
    </lineage>
</organism>